<keyword evidence="1" id="KW-0175">Coiled coil</keyword>
<sequence length="496" mass="58564">MNNMNMISFELTPYLAYALATNSLLSKDIDLAYERYKYKAYVAANNSIYYSSPLITDGNIKREVSAKRALGLIELRKIKDCNILDKSIFDLFKKGWSQLYSYILNTDVIDYFYVTDSIMENRHDDDYYVGFNVVLLFFSETLEKEITPIECRNDIAKLLHNYLNHMQNGERRFSFDFVQRDKELLEKAKSIKNRFLENFKIFNNVCDLNDSLIHDEELSDFCRSVSVIFDSENMLLSSMSDNAKILEKDILELAALYFIHNKNQNRVESFKFILFGLNLKYSIKSYKDIKTFYFKNNKETLFLELEKYEVNTKALKVDNLSLKRQIKALEHENNKLKKKYKESIEKENIMLKREIAKLENSLSKLKEDNENLQLLAQSFFDTNDDKKEIVLDERINVPNVKAVIAGGRSNWHDKIRINLPDSFTFIDGTNERFDEKILDNKEYVFIYTKYMSHGFYYKLIEKCKKLNTKVDYISSTSPLHLHKEIYEIIKSKKPTD</sequence>
<reference evidence="2 3" key="1">
    <citation type="submission" date="2022-06" db="EMBL/GenBank/DDBJ databases">
        <title>Isolation of gut microbiota from human fecal samples.</title>
        <authorList>
            <person name="Pamer E.G."/>
            <person name="Barat B."/>
            <person name="Waligurski E."/>
            <person name="Medina S."/>
            <person name="Paddock L."/>
            <person name="Mostad J."/>
        </authorList>
    </citation>
    <scope>NUCLEOTIDE SEQUENCE [LARGE SCALE GENOMIC DNA]</scope>
    <source>
        <strain evidence="2 3">DFI.7.95</strain>
    </source>
</reference>
<proteinExistence type="predicted"/>
<evidence type="ECO:0000313" key="3">
    <source>
        <dbReference type="Proteomes" id="UP001524478"/>
    </source>
</evidence>
<dbReference type="EMBL" id="JANGAC010000017">
    <property type="protein sequence ID" value="MCQ4925056.1"/>
    <property type="molecule type" value="Genomic_DNA"/>
</dbReference>
<name>A0ABT1SEZ3_9FIRM</name>
<evidence type="ECO:0000256" key="1">
    <source>
        <dbReference type="SAM" id="Coils"/>
    </source>
</evidence>
<dbReference type="RefSeq" id="WP_256312647.1">
    <property type="nucleotide sequence ID" value="NZ_JANGAC010000017.1"/>
</dbReference>
<organism evidence="2 3">
    <name type="scientific">Tissierella carlieri</name>
    <dbReference type="NCBI Taxonomy" id="689904"/>
    <lineage>
        <taxon>Bacteria</taxon>
        <taxon>Bacillati</taxon>
        <taxon>Bacillota</taxon>
        <taxon>Tissierellia</taxon>
        <taxon>Tissierellales</taxon>
        <taxon>Tissierellaceae</taxon>
        <taxon>Tissierella</taxon>
    </lineage>
</organism>
<comment type="caution">
    <text evidence="2">The sequence shown here is derived from an EMBL/GenBank/DDBJ whole genome shotgun (WGS) entry which is preliminary data.</text>
</comment>
<evidence type="ECO:0000313" key="2">
    <source>
        <dbReference type="EMBL" id="MCQ4925056.1"/>
    </source>
</evidence>
<dbReference type="Proteomes" id="UP001524478">
    <property type="component" value="Unassembled WGS sequence"/>
</dbReference>
<keyword evidence="3" id="KW-1185">Reference proteome</keyword>
<gene>
    <name evidence="2" type="ORF">NE686_18285</name>
</gene>
<evidence type="ECO:0008006" key="4">
    <source>
        <dbReference type="Google" id="ProtNLM"/>
    </source>
</evidence>
<protein>
    <recommendedName>
        <fullName evidence="4">DUF2325 domain-containing protein</fullName>
    </recommendedName>
</protein>
<accession>A0ABT1SEZ3</accession>
<feature type="coiled-coil region" evidence="1">
    <location>
        <begin position="312"/>
        <end position="375"/>
    </location>
</feature>